<accession>A0AAV4SFR7</accession>
<sequence>MAKITVLDKDSSLAVQYLKEAEVLAIPRVLTVGACPLETGQDCLAAYLFRFDIISCPNCMLCGQMLLWMHHILKMPLLCLDIYVTDTGRQERTSRSLVRRTCVAF</sequence>
<reference evidence="1 2" key="1">
    <citation type="submission" date="2021-06" db="EMBL/GenBank/DDBJ databases">
        <title>Caerostris extrusa draft genome.</title>
        <authorList>
            <person name="Kono N."/>
            <person name="Arakawa K."/>
        </authorList>
    </citation>
    <scope>NUCLEOTIDE SEQUENCE [LARGE SCALE GENOMIC DNA]</scope>
</reference>
<evidence type="ECO:0000313" key="1">
    <source>
        <dbReference type="EMBL" id="GIY30693.1"/>
    </source>
</evidence>
<dbReference type="AlphaFoldDB" id="A0AAV4SFR7"/>
<proteinExistence type="predicted"/>
<organism evidence="1 2">
    <name type="scientific">Caerostris extrusa</name>
    <name type="common">Bark spider</name>
    <name type="synonym">Caerostris bankana</name>
    <dbReference type="NCBI Taxonomy" id="172846"/>
    <lineage>
        <taxon>Eukaryota</taxon>
        <taxon>Metazoa</taxon>
        <taxon>Ecdysozoa</taxon>
        <taxon>Arthropoda</taxon>
        <taxon>Chelicerata</taxon>
        <taxon>Arachnida</taxon>
        <taxon>Araneae</taxon>
        <taxon>Araneomorphae</taxon>
        <taxon>Entelegynae</taxon>
        <taxon>Araneoidea</taxon>
        <taxon>Araneidae</taxon>
        <taxon>Caerostris</taxon>
    </lineage>
</organism>
<evidence type="ECO:0000313" key="2">
    <source>
        <dbReference type="Proteomes" id="UP001054945"/>
    </source>
</evidence>
<dbReference type="Proteomes" id="UP001054945">
    <property type="component" value="Unassembled WGS sequence"/>
</dbReference>
<protein>
    <submittedName>
        <fullName evidence="1">Uncharacterized protein</fullName>
    </submittedName>
</protein>
<name>A0AAV4SFR7_CAEEX</name>
<comment type="caution">
    <text evidence="1">The sequence shown here is derived from an EMBL/GenBank/DDBJ whole genome shotgun (WGS) entry which is preliminary data.</text>
</comment>
<dbReference type="EMBL" id="BPLR01009265">
    <property type="protein sequence ID" value="GIY30693.1"/>
    <property type="molecule type" value="Genomic_DNA"/>
</dbReference>
<gene>
    <name evidence="1" type="ORF">CEXT_496071</name>
</gene>
<keyword evidence="2" id="KW-1185">Reference proteome</keyword>